<gene>
    <name evidence="2" type="ORF">B0A70_01910</name>
    <name evidence="3" type="ORF">SAMN05421796_102116</name>
</gene>
<proteinExistence type="predicted"/>
<evidence type="ECO:0000313" key="4">
    <source>
        <dbReference type="Proteomes" id="UP000186246"/>
    </source>
</evidence>
<dbReference type="PANTHER" id="PTHR37309">
    <property type="entry name" value="SLR0284 PROTEIN"/>
    <property type="match status" value="1"/>
</dbReference>
<dbReference type="RefSeq" id="WP_076450822.1">
    <property type="nucleotide sequence ID" value="NZ_FTOJ01000002.1"/>
</dbReference>
<protein>
    <submittedName>
        <fullName evidence="3">Putative membrane protein</fullName>
    </submittedName>
</protein>
<reference evidence="4" key="2">
    <citation type="submission" date="2017-01" db="EMBL/GenBank/DDBJ databases">
        <authorList>
            <person name="Varghese N."/>
            <person name="Submissions S."/>
        </authorList>
    </citation>
    <scope>NUCLEOTIDE SEQUENCE [LARGE SCALE GENOMIC DNA]</scope>
    <source>
        <strain evidence="4">DSM 21068</strain>
    </source>
</reference>
<reference evidence="2 5" key="1">
    <citation type="submission" date="2016-11" db="EMBL/GenBank/DDBJ databases">
        <title>Whole genomes of Flavobacteriaceae.</title>
        <authorList>
            <person name="Stine C."/>
            <person name="Li C."/>
            <person name="Tadesse D."/>
        </authorList>
    </citation>
    <scope>NUCLEOTIDE SEQUENCE [LARGE SCALE GENOMIC DNA]</scope>
    <source>
        <strain evidence="2 5">DSM 21068</strain>
    </source>
</reference>
<name>A0A1N7L8T2_9FLAO</name>
<sequence>MNIIIRLFITAIVAFLLTKVLSGVHFDEFTGAVIFAVVLGVLNLILKPILSLFGLPLTIITLGFFALVINAIIILVADYFIDSMKVDGFWWAFIFSILLSIITSLANSMFTDND</sequence>
<evidence type="ECO:0000313" key="3">
    <source>
        <dbReference type="EMBL" id="SIS70244.1"/>
    </source>
</evidence>
<keyword evidence="1" id="KW-0812">Transmembrane</keyword>
<dbReference type="InterPro" id="IPR007165">
    <property type="entry name" value="Phage_holin_4_2"/>
</dbReference>
<dbReference type="Proteomes" id="UP000186246">
    <property type="component" value="Unassembled WGS sequence"/>
</dbReference>
<feature type="transmembrane region" description="Helical" evidence="1">
    <location>
        <begin position="89"/>
        <end position="110"/>
    </location>
</feature>
<feature type="transmembrane region" description="Helical" evidence="1">
    <location>
        <begin position="32"/>
        <end position="50"/>
    </location>
</feature>
<dbReference type="PANTHER" id="PTHR37309:SF1">
    <property type="entry name" value="SLR0284 PROTEIN"/>
    <property type="match status" value="1"/>
</dbReference>
<dbReference type="Pfam" id="PF04020">
    <property type="entry name" value="Phage_holin_4_2"/>
    <property type="match status" value="1"/>
</dbReference>
<dbReference type="STRING" id="551459.SAMN05421796_102116"/>
<evidence type="ECO:0000313" key="5">
    <source>
        <dbReference type="Proteomes" id="UP000238314"/>
    </source>
</evidence>
<keyword evidence="1" id="KW-0472">Membrane</keyword>
<reference evidence="3" key="3">
    <citation type="submission" date="2017-01" db="EMBL/GenBank/DDBJ databases">
        <authorList>
            <person name="Mah S.A."/>
            <person name="Swanson W.J."/>
            <person name="Moy G.W."/>
            <person name="Vacquier V.D."/>
        </authorList>
    </citation>
    <scope>NUCLEOTIDE SEQUENCE [LARGE SCALE GENOMIC DNA]</scope>
    <source>
        <strain evidence="3">DSM 21068</strain>
    </source>
</reference>
<evidence type="ECO:0000313" key="2">
    <source>
        <dbReference type="EMBL" id="PQA97706.1"/>
    </source>
</evidence>
<accession>A0A1N7L8T2</accession>
<keyword evidence="1" id="KW-1133">Transmembrane helix</keyword>
<evidence type="ECO:0000256" key="1">
    <source>
        <dbReference type="SAM" id="Phobius"/>
    </source>
</evidence>
<dbReference type="EMBL" id="FTOJ01000002">
    <property type="protein sequence ID" value="SIS70244.1"/>
    <property type="molecule type" value="Genomic_DNA"/>
</dbReference>
<organism evidence="3 4">
    <name type="scientific">Chryseobacterium piscicola</name>
    <dbReference type="NCBI Taxonomy" id="551459"/>
    <lineage>
        <taxon>Bacteria</taxon>
        <taxon>Pseudomonadati</taxon>
        <taxon>Bacteroidota</taxon>
        <taxon>Flavobacteriia</taxon>
        <taxon>Flavobacteriales</taxon>
        <taxon>Weeksellaceae</taxon>
        <taxon>Chryseobacterium group</taxon>
        <taxon>Chryseobacterium</taxon>
    </lineage>
</organism>
<dbReference type="EMBL" id="MUGO01000002">
    <property type="protein sequence ID" value="PQA97706.1"/>
    <property type="molecule type" value="Genomic_DNA"/>
</dbReference>
<dbReference type="Proteomes" id="UP000238314">
    <property type="component" value="Unassembled WGS sequence"/>
</dbReference>
<dbReference type="OrthoDB" id="6402664at2"/>
<feature type="transmembrane region" description="Helical" evidence="1">
    <location>
        <begin position="57"/>
        <end position="77"/>
    </location>
</feature>
<keyword evidence="5" id="KW-1185">Reference proteome</keyword>
<dbReference type="AlphaFoldDB" id="A0A1N7L8T2"/>